<evidence type="ECO:0000256" key="1">
    <source>
        <dbReference type="ARBA" id="ARBA00004834"/>
    </source>
</evidence>
<dbReference type="OrthoDB" id="9759709at2"/>
<feature type="signal peptide" evidence="6">
    <location>
        <begin position="1"/>
        <end position="21"/>
    </location>
</feature>
<comment type="caution">
    <text evidence="7">The sequence shown here is derived from an EMBL/GenBank/DDBJ whole genome shotgun (WGS) entry which is preliminary data.</text>
</comment>
<evidence type="ECO:0000256" key="2">
    <source>
        <dbReference type="ARBA" id="ARBA00009865"/>
    </source>
</evidence>
<dbReference type="PANTHER" id="PTHR43301:SF3">
    <property type="entry name" value="ARABINAN ENDO-1,5-ALPHA-L-ARABINOSIDASE A-RELATED"/>
    <property type="match status" value="1"/>
</dbReference>
<dbReference type="Gene3D" id="2.115.10.20">
    <property type="entry name" value="Glycosyl hydrolase domain, family 43"/>
    <property type="match status" value="2"/>
</dbReference>
<feature type="chain" id="PRO_5015401212" evidence="6">
    <location>
        <begin position="22"/>
        <end position="334"/>
    </location>
</feature>
<dbReference type="GO" id="GO:0004553">
    <property type="term" value="F:hydrolase activity, hydrolyzing O-glycosyl compounds"/>
    <property type="evidence" value="ECO:0007669"/>
    <property type="project" value="InterPro"/>
</dbReference>
<sequence length="334" mass="38285">MHRIKAFLILICCASLGGAWAQNKGVPAPKPLFRDPIYDGAADPTVIWNRAEKKWFMFYTNRRAKDTTIGGVAWVHGTRIGIAESKDGANWKYRDTADIGYRPDAGYTFWAPEVIDYKGLYHMYLTYVPGIFNDWNHPRIIIHLTSKNLLNWKYESTLKLVNEKVIDPCVTRLPDGTWRMWYNNEKDSKSIYYANSPDLYHWTDGQKAVHDQPGEGPKVFKWKGKYWMITDVWRGLAVYSSDDMMNWTRQQGGNLLATPGKGIDDGSIGDHCDVRVTLKGRAYLFYFVHPGRGPSASSVGKYDKQRSSLQITELKMIDGKLTCDRDETTYVDLK</sequence>
<dbReference type="Pfam" id="PF04616">
    <property type="entry name" value="Glyco_hydro_43"/>
    <property type="match status" value="1"/>
</dbReference>
<dbReference type="InterPro" id="IPR050727">
    <property type="entry name" value="GH43_arabinanases"/>
</dbReference>
<keyword evidence="3 5" id="KW-0378">Hydrolase</keyword>
<gene>
    <name evidence="7" type="ORF">C8P68_103264</name>
</gene>
<dbReference type="PANTHER" id="PTHR43301">
    <property type="entry name" value="ARABINAN ENDO-1,5-ALPHA-L-ARABINOSIDASE"/>
    <property type="match status" value="1"/>
</dbReference>
<name>A0A2T5JB72_9SPHI</name>
<reference evidence="7 8" key="1">
    <citation type="submission" date="2018-04" db="EMBL/GenBank/DDBJ databases">
        <title>Genomic Encyclopedia of Archaeal and Bacterial Type Strains, Phase II (KMG-II): from individual species to whole genera.</title>
        <authorList>
            <person name="Goeker M."/>
        </authorList>
    </citation>
    <scope>NUCLEOTIDE SEQUENCE [LARGE SCALE GENOMIC DNA]</scope>
    <source>
        <strain evidence="7 8">DSM 26809</strain>
    </source>
</reference>
<accession>A0A2T5JB72</accession>
<keyword evidence="4 5" id="KW-0326">Glycosidase</keyword>
<comment type="similarity">
    <text evidence="2 5">Belongs to the glycosyl hydrolase 43 family.</text>
</comment>
<evidence type="ECO:0000256" key="6">
    <source>
        <dbReference type="SAM" id="SignalP"/>
    </source>
</evidence>
<comment type="pathway">
    <text evidence="1">Glycan metabolism; L-arabinan degradation.</text>
</comment>
<keyword evidence="8" id="KW-1185">Reference proteome</keyword>
<organism evidence="7 8">
    <name type="scientific">Mucilaginibacter yixingensis</name>
    <dbReference type="NCBI Taxonomy" id="1295612"/>
    <lineage>
        <taxon>Bacteria</taxon>
        <taxon>Pseudomonadati</taxon>
        <taxon>Bacteroidota</taxon>
        <taxon>Sphingobacteriia</taxon>
        <taxon>Sphingobacteriales</taxon>
        <taxon>Sphingobacteriaceae</taxon>
        <taxon>Mucilaginibacter</taxon>
    </lineage>
</organism>
<dbReference type="GO" id="GO:0005975">
    <property type="term" value="P:carbohydrate metabolic process"/>
    <property type="evidence" value="ECO:0007669"/>
    <property type="project" value="InterPro"/>
</dbReference>
<evidence type="ECO:0000313" key="8">
    <source>
        <dbReference type="Proteomes" id="UP000244168"/>
    </source>
</evidence>
<dbReference type="RefSeq" id="WP_107828291.1">
    <property type="nucleotide sequence ID" value="NZ_CP160205.1"/>
</dbReference>
<dbReference type="CDD" id="cd08984">
    <property type="entry name" value="GH43-like"/>
    <property type="match status" value="1"/>
</dbReference>
<proteinExistence type="inferred from homology"/>
<dbReference type="InterPro" id="IPR006710">
    <property type="entry name" value="Glyco_hydro_43"/>
</dbReference>
<dbReference type="AlphaFoldDB" id="A0A2T5JB72"/>
<evidence type="ECO:0000256" key="3">
    <source>
        <dbReference type="ARBA" id="ARBA00022801"/>
    </source>
</evidence>
<evidence type="ECO:0000256" key="5">
    <source>
        <dbReference type="RuleBase" id="RU361187"/>
    </source>
</evidence>
<dbReference type="SUPFAM" id="SSF75005">
    <property type="entry name" value="Arabinanase/levansucrase/invertase"/>
    <property type="match status" value="1"/>
</dbReference>
<dbReference type="Proteomes" id="UP000244168">
    <property type="component" value="Unassembled WGS sequence"/>
</dbReference>
<evidence type="ECO:0000313" key="7">
    <source>
        <dbReference type="EMBL" id="PTQ98104.1"/>
    </source>
</evidence>
<evidence type="ECO:0000256" key="4">
    <source>
        <dbReference type="ARBA" id="ARBA00023295"/>
    </source>
</evidence>
<protein>
    <submittedName>
        <fullName evidence="7">Glycosyl hydrolase family 43</fullName>
    </submittedName>
</protein>
<keyword evidence="6" id="KW-0732">Signal</keyword>
<dbReference type="EMBL" id="QAOQ01000003">
    <property type="protein sequence ID" value="PTQ98104.1"/>
    <property type="molecule type" value="Genomic_DNA"/>
</dbReference>
<dbReference type="InterPro" id="IPR023296">
    <property type="entry name" value="Glyco_hydro_beta-prop_sf"/>
</dbReference>